<organism evidence="1 2">
    <name type="scientific">Merluccius polli</name>
    <name type="common">Benguela hake</name>
    <name type="synonym">Merluccius cadenati</name>
    <dbReference type="NCBI Taxonomy" id="89951"/>
    <lineage>
        <taxon>Eukaryota</taxon>
        <taxon>Metazoa</taxon>
        <taxon>Chordata</taxon>
        <taxon>Craniata</taxon>
        <taxon>Vertebrata</taxon>
        <taxon>Euteleostomi</taxon>
        <taxon>Actinopterygii</taxon>
        <taxon>Neopterygii</taxon>
        <taxon>Teleostei</taxon>
        <taxon>Neoteleostei</taxon>
        <taxon>Acanthomorphata</taxon>
        <taxon>Zeiogadaria</taxon>
        <taxon>Gadariae</taxon>
        <taxon>Gadiformes</taxon>
        <taxon>Gadoidei</taxon>
        <taxon>Merlucciidae</taxon>
        <taxon>Merluccius</taxon>
    </lineage>
</organism>
<accession>A0AA47MUN5</accession>
<keyword evidence="2" id="KW-1185">Reference proteome</keyword>
<proteinExistence type="predicted"/>
<dbReference type="EMBL" id="JAOPHQ010002577">
    <property type="protein sequence ID" value="KAK0146424.1"/>
    <property type="molecule type" value="Genomic_DNA"/>
</dbReference>
<sequence>MPCRGRCLILMSLRLQRFTMTFQRTLDLDHLITTMAISADVPLVDSAFGKVQEGSPIPHQYLQWLETTLDTARIIEVATWDQSHCGVAPCQEDQDHIFLPQRFAMSAVRVQHNILQRGRDLKGRGSNGGRGAWHWSLLPFRNIVS</sequence>
<name>A0AA47MUN5_MERPO</name>
<evidence type="ECO:0000313" key="1">
    <source>
        <dbReference type="EMBL" id="KAK0146424.1"/>
    </source>
</evidence>
<protein>
    <submittedName>
        <fullName evidence="1">Uncharacterized protein</fullName>
    </submittedName>
</protein>
<gene>
    <name evidence="1" type="ORF">N1851_014265</name>
</gene>
<reference evidence="1" key="1">
    <citation type="journal article" date="2023" name="Front. Mar. Sci.">
        <title>A new Merluccius polli reference genome to investigate the effects of global change in West African waters.</title>
        <authorList>
            <person name="Mateo J.L."/>
            <person name="Blanco-Fernandez C."/>
            <person name="Garcia-Vazquez E."/>
            <person name="Machado-Schiaffino G."/>
        </authorList>
    </citation>
    <scope>NUCLEOTIDE SEQUENCE</scope>
    <source>
        <strain evidence="1">C29</strain>
        <tissue evidence="1">Fin</tissue>
    </source>
</reference>
<comment type="caution">
    <text evidence="1">The sequence shown here is derived from an EMBL/GenBank/DDBJ whole genome shotgun (WGS) entry which is preliminary data.</text>
</comment>
<dbReference type="AlphaFoldDB" id="A0AA47MUN5"/>
<evidence type="ECO:0000313" key="2">
    <source>
        <dbReference type="Proteomes" id="UP001174136"/>
    </source>
</evidence>
<dbReference type="Proteomes" id="UP001174136">
    <property type="component" value="Unassembled WGS sequence"/>
</dbReference>